<dbReference type="SMART" id="SM00278">
    <property type="entry name" value="HhH1"/>
    <property type="match status" value="2"/>
</dbReference>
<evidence type="ECO:0000313" key="3">
    <source>
        <dbReference type="EMBL" id="EKY22252.1"/>
    </source>
</evidence>
<accession>L1Q3R9</accession>
<dbReference type="PANTHER" id="PTHR21180:SF32">
    <property type="entry name" value="ENDONUCLEASE_EXONUCLEASE_PHOSPHATASE FAMILY DOMAIN-CONTAINING PROTEIN 1"/>
    <property type="match status" value="1"/>
</dbReference>
<dbReference type="InterPro" id="IPR004509">
    <property type="entry name" value="Competence_ComEA_HhH"/>
</dbReference>
<keyword evidence="1" id="KW-1133">Transmembrane helix</keyword>
<dbReference type="HOGENOM" id="CLU_052011_1_2_9"/>
<sequence length="225" mass="25519">MNNKKNKKAIAIIVILIIIFSVSLLTYGRNKKNVFKDEYMNNIFIEEDENIIEGTSYYDDSDIEVVKINNNENKENETPGVKNKIVVEIKGEVVKPDVYLLDEGSIIKDLIDIADGLTDEADISNINRAKELSNHELIIIYNINDEDRDNTNYALENDTESNNIININTATESELQSIPGVGEVKAKSIIIYREKNGGFKKIEEIKSVDGIGEKTFEKIKEFIKL</sequence>
<evidence type="ECO:0000313" key="4">
    <source>
        <dbReference type="Proteomes" id="UP000010420"/>
    </source>
</evidence>
<dbReference type="RefSeq" id="WP_005216108.1">
    <property type="nucleotide sequence ID" value="NZ_KB291715.1"/>
</dbReference>
<evidence type="ECO:0000259" key="2">
    <source>
        <dbReference type="SMART" id="SM00278"/>
    </source>
</evidence>
<comment type="caution">
    <text evidence="3">The sequence shown here is derived from an EMBL/GenBank/DDBJ whole genome shotgun (WGS) entry which is preliminary data.</text>
</comment>
<dbReference type="Pfam" id="PF12836">
    <property type="entry name" value="HHH_3"/>
    <property type="match status" value="1"/>
</dbReference>
<dbReference type="NCBIfam" id="TIGR00426">
    <property type="entry name" value="competence protein ComEA helix-hairpin-helix repeat region"/>
    <property type="match status" value="1"/>
</dbReference>
<dbReference type="InterPro" id="IPR010994">
    <property type="entry name" value="RuvA_2-like"/>
</dbReference>
<gene>
    <name evidence="3" type="ORF">HMPREF0216_03296</name>
</gene>
<evidence type="ECO:0000256" key="1">
    <source>
        <dbReference type="SAM" id="Phobius"/>
    </source>
</evidence>
<dbReference type="GO" id="GO:0015628">
    <property type="term" value="P:protein secretion by the type II secretion system"/>
    <property type="evidence" value="ECO:0007669"/>
    <property type="project" value="TreeGrafter"/>
</dbReference>
<dbReference type="InterPro" id="IPR019554">
    <property type="entry name" value="Soluble_ligand-bd"/>
</dbReference>
<feature type="domain" description="Helix-hairpin-helix DNA-binding motif class 1" evidence="2">
    <location>
        <begin position="203"/>
        <end position="222"/>
    </location>
</feature>
<feature type="transmembrane region" description="Helical" evidence="1">
    <location>
        <begin position="9"/>
        <end position="28"/>
    </location>
</feature>
<keyword evidence="1" id="KW-0472">Membrane</keyword>
<dbReference type="OrthoDB" id="9790239at2"/>
<keyword evidence="4" id="KW-1185">Reference proteome</keyword>
<dbReference type="STRING" id="545697.HMPREF0216_03296"/>
<dbReference type="SUPFAM" id="SSF47781">
    <property type="entry name" value="RuvA domain 2-like"/>
    <property type="match status" value="1"/>
</dbReference>
<dbReference type="InterPro" id="IPR051675">
    <property type="entry name" value="Endo/Exo/Phosphatase_dom_1"/>
</dbReference>
<dbReference type="AlphaFoldDB" id="L1Q3R9"/>
<dbReference type="Gene3D" id="3.10.560.10">
    <property type="entry name" value="Outer membrane lipoprotein wza domain like"/>
    <property type="match status" value="1"/>
</dbReference>
<dbReference type="GO" id="GO:0006281">
    <property type="term" value="P:DNA repair"/>
    <property type="evidence" value="ECO:0007669"/>
    <property type="project" value="InterPro"/>
</dbReference>
<feature type="domain" description="Helix-hairpin-helix DNA-binding motif class 1" evidence="2">
    <location>
        <begin position="173"/>
        <end position="192"/>
    </location>
</feature>
<dbReference type="PATRIC" id="fig|545697.3.peg.3220"/>
<dbReference type="PANTHER" id="PTHR21180">
    <property type="entry name" value="ENDONUCLEASE/EXONUCLEASE/PHOSPHATASE FAMILY DOMAIN-CONTAINING PROTEIN 1"/>
    <property type="match status" value="1"/>
</dbReference>
<keyword evidence="1" id="KW-0812">Transmembrane</keyword>
<dbReference type="eggNOG" id="COG1555">
    <property type="taxonomic scope" value="Bacteria"/>
</dbReference>
<dbReference type="Pfam" id="PF10531">
    <property type="entry name" value="SLBB"/>
    <property type="match status" value="1"/>
</dbReference>
<dbReference type="EMBL" id="AMEZ01000133">
    <property type="protein sequence ID" value="EKY22252.1"/>
    <property type="molecule type" value="Genomic_DNA"/>
</dbReference>
<dbReference type="GO" id="GO:0003677">
    <property type="term" value="F:DNA binding"/>
    <property type="evidence" value="ECO:0007669"/>
    <property type="project" value="InterPro"/>
</dbReference>
<dbReference type="Proteomes" id="UP000010420">
    <property type="component" value="Unassembled WGS sequence"/>
</dbReference>
<proteinExistence type="predicted"/>
<dbReference type="GO" id="GO:0015627">
    <property type="term" value="C:type II protein secretion system complex"/>
    <property type="evidence" value="ECO:0007669"/>
    <property type="project" value="TreeGrafter"/>
</dbReference>
<organism evidence="3 4">
    <name type="scientific">Clostridium celatum DSM 1785</name>
    <dbReference type="NCBI Taxonomy" id="545697"/>
    <lineage>
        <taxon>Bacteria</taxon>
        <taxon>Bacillati</taxon>
        <taxon>Bacillota</taxon>
        <taxon>Clostridia</taxon>
        <taxon>Eubacteriales</taxon>
        <taxon>Clostridiaceae</taxon>
        <taxon>Clostridium</taxon>
    </lineage>
</organism>
<reference evidence="3 4" key="1">
    <citation type="submission" date="2012-05" db="EMBL/GenBank/DDBJ databases">
        <authorList>
            <person name="Weinstock G."/>
            <person name="Sodergren E."/>
            <person name="Lobos E.A."/>
            <person name="Fulton L."/>
            <person name="Fulton R."/>
            <person name="Courtney L."/>
            <person name="Fronick C."/>
            <person name="O'Laughlin M."/>
            <person name="Godfrey J."/>
            <person name="Wilson R.M."/>
            <person name="Miner T."/>
            <person name="Farmer C."/>
            <person name="Delehaunty K."/>
            <person name="Cordes M."/>
            <person name="Minx P."/>
            <person name="Tomlinson C."/>
            <person name="Chen J."/>
            <person name="Wollam A."/>
            <person name="Pepin K.H."/>
            <person name="Bhonagiri V."/>
            <person name="Zhang X."/>
            <person name="Suruliraj S."/>
            <person name="Warren W."/>
            <person name="Mitreva M."/>
            <person name="Mardis E.R."/>
            <person name="Wilson R.K."/>
        </authorList>
    </citation>
    <scope>NUCLEOTIDE SEQUENCE [LARGE SCALE GENOMIC DNA]</scope>
    <source>
        <strain evidence="3 4">DSM 1785</strain>
    </source>
</reference>
<dbReference type="InterPro" id="IPR003583">
    <property type="entry name" value="Hlx-hairpin-Hlx_DNA-bd_motif"/>
</dbReference>
<name>L1Q3R9_9CLOT</name>
<protein>
    <submittedName>
        <fullName evidence="3">ComEA protein</fullName>
    </submittedName>
</protein>
<dbReference type="Gene3D" id="1.10.150.310">
    <property type="entry name" value="Tex RuvX-like domain-like"/>
    <property type="match status" value="1"/>
</dbReference>